<evidence type="ECO:0000256" key="8">
    <source>
        <dbReference type="ARBA" id="ARBA00023065"/>
    </source>
</evidence>
<feature type="compositionally biased region" description="Pro residues" evidence="14">
    <location>
        <begin position="182"/>
        <end position="212"/>
    </location>
</feature>
<evidence type="ECO:0000256" key="15">
    <source>
        <dbReference type="SAM" id="Phobius"/>
    </source>
</evidence>
<dbReference type="Pfam" id="PF00858">
    <property type="entry name" value="ASC"/>
    <property type="match status" value="2"/>
</dbReference>
<dbReference type="InterPro" id="IPR001873">
    <property type="entry name" value="ENaC"/>
</dbReference>
<evidence type="ECO:0000256" key="12">
    <source>
        <dbReference type="ARBA" id="ARBA00023303"/>
    </source>
</evidence>
<evidence type="ECO:0000256" key="10">
    <source>
        <dbReference type="ARBA" id="ARBA00023180"/>
    </source>
</evidence>
<keyword evidence="16" id="KW-1185">Reference proteome</keyword>
<evidence type="ECO:0000256" key="11">
    <source>
        <dbReference type="ARBA" id="ARBA00023201"/>
    </source>
</evidence>
<accession>A0A914CCZ6</accession>
<sequence length="410" mass="45408">MYYPGDYDLELCLRSCVQDKIIAKCGCYDPTYAWPNDTMVNSCYSSDNSTDSNQAIDCIWSITNIDGSSGNPYADCGCPQQCSDQTYRVTMSNAFWPMQKYKPTECIIDAYAPNKSTGYDIWNQPVPTNLPTLNRGVTTPPTPPSTQKPKHTRYPPTSTAARGFCTCCWWCNPCPCTSTSPPTSPSNPHIPPSHPTPPPPPSKKPASTPPTNTPSTTRNGNGKRKKRAVSGATTTQTQTTTTSSSSVPNLAPCTNWYDVNTLLAEVYYERLDYETRAESPAYTVIMLISDIGGQMGFWLGMSIISVIEIILFLLVFVCYAIAPQLVSPNLDSLGFKAHDIRPHGNLDHKNSDLNLYNENDMDHSFPTPYVPPVSNSGYPSDFDRPNTADSQINFDWETKKYLAQMKKNNS</sequence>
<evidence type="ECO:0000256" key="9">
    <source>
        <dbReference type="ARBA" id="ARBA00023136"/>
    </source>
</evidence>
<evidence type="ECO:0000256" key="6">
    <source>
        <dbReference type="ARBA" id="ARBA00022989"/>
    </source>
</evidence>
<feature type="region of interest" description="Disordered" evidence="14">
    <location>
        <begin position="182"/>
        <end position="247"/>
    </location>
</feature>
<keyword evidence="12 13" id="KW-0407">Ion channel</keyword>
<evidence type="ECO:0000256" key="1">
    <source>
        <dbReference type="ARBA" id="ARBA00004141"/>
    </source>
</evidence>
<evidence type="ECO:0000256" key="14">
    <source>
        <dbReference type="SAM" id="MobiDB-lite"/>
    </source>
</evidence>
<evidence type="ECO:0000256" key="3">
    <source>
        <dbReference type="ARBA" id="ARBA00022448"/>
    </source>
</evidence>
<dbReference type="WBParaSite" id="ACRNAN_Path_890.g3424.t1">
    <property type="protein sequence ID" value="ACRNAN_Path_890.g3424.t1"/>
    <property type="gene ID" value="ACRNAN_Path_890.g3424"/>
</dbReference>
<feature type="compositionally biased region" description="Polar residues" evidence="14">
    <location>
        <begin position="127"/>
        <end position="137"/>
    </location>
</feature>
<dbReference type="InterPro" id="IPR020903">
    <property type="entry name" value="ENaC_CS"/>
</dbReference>
<keyword evidence="9 15" id="KW-0472">Membrane</keyword>
<evidence type="ECO:0000256" key="4">
    <source>
        <dbReference type="ARBA" id="ARBA00022461"/>
    </source>
</evidence>
<dbReference type="PANTHER" id="PTHR11690:SF153">
    <property type="entry name" value="AMILORIDE-SENSITIVE SODIUM CHANNEL"/>
    <property type="match status" value="1"/>
</dbReference>
<evidence type="ECO:0000256" key="13">
    <source>
        <dbReference type="RuleBase" id="RU000679"/>
    </source>
</evidence>
<comment type="subcellular location">
    <subcellularLocation>
        <location evidence="1">Membrane</location>
        <topology evidence="1">Multi-pass membrane protein</topology>
    </subcellularLocation>
</comment>
<reference evidence="17" key="1">
    <citation type="submission" date="2022-11" db="UniProtKB">
        <authorList>
            <consortium name="WormBaseParasite"/>
        </authorList>
    </citation>
    <scope>IDENTIFICATION</scope>
</reference>
<keyword evidence="5 13" id="KW-0812">Transmembrane</keyword>
<feature type="region of interest" description="Disordered" evidence="14">
    <location>
        <begin position="127"/>
        <end position="155"/>
    </location>
</feature>
<evidence type="ECO:0000256" key="5">
    <source>
        <dbReference type="ARBA" id="ARBA00022692"/>
    </source>
</evidence>
<dbReference type="GO" id="GO:0015280">
    <property type="term" value="F:ligand-gated sodium channel activity"/>
    <property type="evidence" value="ECO:0007669"/>
    <property type="project" value="TreeGrafter"/>
</dbReference>
<keyword evidence="6 15" id="KW-1133">Transmembrane helix</keyword>
<evidence type="ECO:0000256" key="2">
    <source>
        <dbReference type="ARBA" id="ARBA00007193"/>
    </source>
</evidence>
<dbReference type="PANTHER" id="PTHR11690">
    <property type="entry name" value="AMILORIDE-SENSITIVE SODIUM CHANNEL-RELATED"/>
    <property type="match status" value="1"/>
</dbReference>
<comment type="similarity">
    <text evidence="2 13">Belongs to the amiloride-sensitive sodium channel (TC 1.A.6) family.</text>
</comment>
<keyword evidence="4 13" id="KW-0894">Sodium channel</keyword>
<dbReference type="GO" id="GO:0005886">
    <property type="term" value="C:plasma membrane"/>
    <property type="evidence" value="ECO:0007669"/>
    <property type="project" value="TreeGrafter"/>
</dbReference>
<evidence type="ECO:0000313" key="16">
    <source>
        <dbReference type="Proteomes" id="UP000887540"/>
    </source>
</evidence>
<feature type="transmembrane region" description="Helical" evidence="15">
    <location>
        <begin position="295"/>
        <end position="322"/>
    </location>
</feature>
<proteinExistence type="inferred from homology"/>
<dbReference type="PRINTS" id="PR01078">
    <property type="entry name" value="AMINACHANNEL"/>
</dbReference>
<dbReference type="PROSITE" id="PS01206">
    <property type="entry name" value="ASC"/>
    <property type="match status" value="1"/>
</dbReference>
<name>A0A914CCZ6_9BILA</name>
<dbReference type="Proteomes" id="UP000887540">
    <property type="component" value="Unplaced"/>
</dbReference>
<dbReference type="Gene3D" id="1.10.287.770">
    <property type="entry name" value="YojJ-like"/>
    <property type="match status" value="1"/>
</dbReference>
<keyword evidence="8 13" id="KW-0406">Ion transport</keyword>
<dbReference type="AlphaFoldDB" id="A0A914CCZ6"/>
<evidence type="ECO:0000256" key="7">
    <source>
        <dbReference type="ARBA" id="ARBA00023053"/>
    </source>
</evidence>
<keyword evidence="10" id="KW-0325">Glycoprotein</keyword>
<dbReference type="Gene3D" id="1.10.287.820">
    <property type="entry name" value="Acid-sensing ion channel domain"/>
    <property type="match status" value="1"/>
</dbReference>
<evidence type="ECO:0000313" key="17">
    <source>
        <dbReference type="WBParaSite" id="ACRNAN_Path_890.g3424.t1"/>
    </source>
</evidence>
<keyword evidence="3 13" id="KW-0813">Transport</keyword>
<feature type="compositionally biased region" description="Low complexity" evidence="14">
    <location>
        <begin position="233"/>
        <end position="246"/>
    </location>
</feature>
<protein>
    <submittedName>
        <fullName evidence="17">Uncharacterized protein</fullName>
    </submittedName>
</protein>
<organism evidence="16 17">
    <name type="scientific">Acrobeloides nanus</name>
    <dbReference type="NCBI Taxonomy" id="290746"/>
    <lineage>
        <taxon>Eukaryota</taxon>
        <taxon>Metazoa</taxon>
        <taxon>Ecdysozoa</taxon>
        <taxon>Nematoda</taxon>
        <taxon>Chromadorea</taxon>
        <taxon>Rhabditida</taxon>
        <taxon>Tylenchina</taxon>
        <taxon>Cephalobomorpha</taxon>
        <taxon>Cephaloboidea</taxon>
        <taxon>Cephalobidae</taxon>
        <taxon>Acrobeloides</taxon>
    </lineage>
</organism>
<keyword evidence="11 13" id="KW-0739">Sodium transport</keyword>
<keyword evidence="7" id="KW-0915">Sodium</keyword>